<comment type="caution">
    <text evidence="1">The sequence shown here is derived from an EMBL/GenBank/DDBJ whole genome shotgun (WGS) entry which is preliminary data.</text>
</comment>
<evidence type="ECO:0000313" key="1">
    <source>
        <dbReference type="EMBL" id="KAH7920559.1"/>
    </source>
</evidence>
<proteinExistence type="predicted"/>
<name>A0ACB8B554_9AGAM</name>
<dbReference type="EMBL" id="MU266572">
    <property type="protein sequence ID" value="KAH7920559.1"/>
    <property type="molecule type" value="Genomic_DNA"/>
</dbReference>
<gene>
    <name evidence="1" type="ORF">BV22DRAFT_1039721</name>
</gene>
<organism evidence="1 2">
    <name type="scientific">Leucogyrophana mollusca</name>
    <dbReference type="NCBI Taxonomy" id="85980"/>
    <lineage>
        <taxon>Eukaryota</taxon>
        <taxon>Fungi</taxon>
        <taxon>Dikarya</taxon>
        <taxon>Basidiomycota</taxon>
        <taxon>Agaricomycotina</taxon>
        <taxon>Agaricomycetes</taxon>
        <taxon>Agaricomycetidae</taxon>
        <taxon>Boletales</taxon>
        <taxon>Boletales incertae sedis</taxon>
        <taxon>Leucogyrophana</taxon>
    </lineage>
</organism>
<keyword evidence="2" id="KW-1185">Reference proteome</keyword>
<dbReference type="Proteomes" id="UP000790709">
    <property type="component" value="Unassembled WGS sequence"/>
</dbReference>
<accession>A0ACB8B554</accession>
<evidence type="ECO:0000313" key="2">
    <source>
        <dbReference type="Proteomes" id="UP000790709"/>
    </source>
</evidence>
<sequence length="717" mass="80932">MPSTPFFHRSSQSPARSDERMSNADGSPRAPPTNSNANSRDEPMKPPPRSILRQSHGQTPQQHYEEPNYYSRRGSLPQSPTSGQQHQAFATPSNYSPHASVPRTPRASDVPQPHLYYEGAPPNLTNRIPTPRTPRDVEPFQKRNSLPAFNQSPSTDRDRFMSLPEVYGTPEVELDRFARAHGAPVPMRRPQHRQGDVGSSSDAHFSRFQGRFDEAPGPRSGIALPPAEPQHPHVPRASPNQMYRRLDALVRRDKHRAMDYLAFEDVVELYKRDTALREQMRERKGVRTDRDPHFRVVGTSLHEVVLHAGASIVLGDYVHDLPIVVLACVEELNRTGIYQQGLFRALPNRDRHLKLIQIYDTSADFGVKFSMRGQMMPDICALLSTYISSLPSPVLDPHLYGAFWHWCVKPSVKREDERREQREWEEEELIAAGKLVPRPKSKQAQLQAQGRDDLRLDSSTSLESDQIAIAQVILRFLPVPNLSLLVYLCQFFTQLPLSPDNGIQFEDIARIFGHRLLGGSMKTTSQKMMVWLLMRWPLISESLFTDRCGIATPTADMPSPDSPPNQASPSERPPHEDQDTPHEDLHDAPSESRRSHSPVASASRDTAKMSEDPPPSSSPTCSSESSRDNQSSSSRRREKRGLEMSAYSDDDSSRKPHRSKGRSKSGHRPSLLAERSFRREKRRSSGSQSSDRFSRGGSHSHSTFPPTCAYMLTNRAW</sequence>
<protein>
    <submittedName>
        <fullName evidence="1">Rho GTPase activation protein</fullName>
    </submittedName>
</protein>
<reference evidence="1" key="1">
    <citation type="journal article" date="2021" name="New Phytol.">
        <title>Evolutionary innovations through gain and loss of genes in the ectomycorrhizal Boletales.</title>
        <authorList>
            <person name="Wu G."/>
            <person name="Miyauchi S."/>
            <person name="Morin E."/>
            <person name="Kuo A."/>
            <person name="Drula E."/>
            <person name="Varga T."/>
            <person name="Kohler A."/>
            <person name="Feng B."/>
            <person name="Cao Y."/>
            <person name="Lipzen A."/>
            <person name="Daum C."/>
            <person name="Hundley H."/>
            <person name="Pangilinan J."/>
            <person name="Johnson J."/>
            <person name="Barry K."/>
            <person name="LaButti K."/>
            <person name="Ng V."/>
            <person name="Ahrendt S."/>
            <person name="Min B."/>
            <person name="Choi I.G."/>
            <person name="Park H."/>
            <person name="Plett J.M."/>
            <person name="Magnuson J."/>
            <person name="Spatafora J.W."/>
            <person name="Nagy L.G."/>
            <person name="Henrissat B."/>
            <person name="Grigoriev I.V."/>
            <person name="Yang Z.L."/>
            <person name="Xu J."/>
            <person name="Martin F.M."/>
        </authorList>
    </citation>
    <scope>NUCLEOTIDE SEQUENCE</scope>
    <source>
        <strain evidence="1">KUC20120723A-06</strain>
    </source>
</reference>